<reference evidence="3" key="1">
    <citation type="submission" date="2021-03" db="EMBL/GenBank/DDBJ databases">
        <title>Genomic Encyclopedia of Type Strains, Phase IV (KMG-IV): sequencing the most valuable type-strain genomes for metagenomic binning, comparative biology and taxonomic classification.</title>
        <authorList>
            <person name="Goeker M."/>
        </authorList>
    </citation>
    <scope>NUCLEOTIDE SEQUENCE</scope>
    <source>
        <strain evidence="3">DSM 15523</strain>
        <strain evidence="4 6">DSM 16476</strain>
    </source>
</reference>
<dbReference type="InterPro" id="IPR002491">
    <property type="entry name" value="ABC_transptr_periplasmic_BD"/>
</dbReference>
<dbReference type="Pfam" id="PF01497">
    <property type="entry name" value="Peripla_BP_2"/>
    <property type="match status" value="1"/>
</dbReference>
<dbReference type="RefSeq" id="WP_232301610.1">
    <property type="nucleotide sequence ID" value="NZ_JAGGJQ010000002.1"/>
</dbReference>
<keyword evidence="6" id="KW-1185">Reference proteome</keyword>
<dbReference type="InterPro" id="IPR054828">
    <property type="entry name" value="Vit_B12_bind_prot"/>
</dbReference>
<dbReference type="Proteomes" id="UP001138672">
    <property type="component" value="Unassembled WGS sequence"/>
</dbReference>
<evidence type="ECO:0000313" key="6">
    <source>
        <dbReference type="Proteomes" id="UP001231587"/>
    </source>
</evidence>
<dbReference type="PANTHER" id="PTHR30535">
    <property type="entry name" value="VITAMIN B12-BINDING PROTEIN"/>
    <property type="match status" value="1"/>
</dbReference>
<evidence type="ECO:0000313" key="4">
    <source>
        <dbReference type="EMBL" id="MDQ0333590.1"/>
    </source>
</evidence>
<evidence type="ECO:0000256" key="1">
    <source>
        <dbReference type="ARBA" id="ARBA00022729"/>
    </source>
</evidence>
<dbReference type="PANTHER" id="PTHR30535:SF35">
    <property type="entry name" value="PERIPLASMIC BINDING PROTEIN"/>
    <property type="match status" value="1"/>
</dbReference>
<gene>
    <name evidence="3" type="ORF">J2Z56_000719</name>
    <name evidence="4" type="ORF">J2Z57_000012</name>
</gene>
<proteinExistence type="predicted"/>
<dbReference type="EMBL" id="JAUSUU010000001">
    <property type="protein sequence ID" value="MDQ0333590.1"/>
    <property type="molecule type" value="Genomic_DNA"/>
</dbReference>
<protein>
    <submittedName>
        <fullName evidence="3">ABC-type Fe3+-hydroxamate transport system substrate-binding protein</fullName>
    </submittedName>
</protein>
<dbReference type="PROSITE" id="PS50983">
    <property type="entry name" value="FE_B12_PBP"/>
    <property type="match status" value="1"/>
</dbReference>
<accession>A0A9X0YJ36</accession>
<dbReference type="EMBL" id="JAGGJQ010000002">
    <property type="protein sequence ID" value="MBP1838813.1"/>
    <property type="molecule type" value="Genomic_DNA"/>
</dbReference>
<sequence length="264" mass="30271">MSIIKDQLQRVIKLQGIPKRIVSLVPSQTELLCDLGLEAAIVGITKFCVHPNHLLESKTSVGGTKQVHYDRIKALQPDIILCNKEENAKDMMAELERIAPVHCSDIYTLNDSLELIEMYGDIFQTIEASECIIKDIKKSKAEFEEFIALKSLKTVAYFIWKSPWMVAANNTFINYMLTLNKLDNVYLHTSRYPEINVDAIENTPDFVFLSSEPYPFNQNHINEVQSYFPKSKIILVDGEMFSWYGSRLIQAFNYFKDLNGVLNC</sequence>
<evidence type="ECO:0000259" key="2">
    <source>
        <dbReference type="PROSITE" id="PS50983"/>
    </source>
</evidence>
<dbReference type="SUPFAM" id="SSF53807">
    <property type="entry name" value="Helical backbone' metal receptor"/>
    <property type="match status" value="1"/>
</dbReference>
<dbReference type="Proteomes" id="UP001231587">
    <property type="component" value="Unassembled WGS sequence"/>
</dbReference>
<evidence type="ECO:0000313" key="5">
    <source>
        <dbReference type="Proteomes" id="UP001138672"/>
    </source>
</evidence>
<comment type="caution">
    <text evidence="3">The sequence shown here is derived from an EMBL/GenBank/DDBJ whole genome shotgun (WGS) entry which is preliminary data.</text>
</comment>
<dbReference type="AlphaFoldDB" id="A0A9X0YJ36"/>
<dbReference type="NCBIfam" id="NF038402">
    <property type="entry name" value="TroA_like"/>
    <property type="match status" value="1"/>
</dbReference>
<dbReference type="InterPro" id="IPR050902">
    <property type="entry name" value="ABC_Transporter_SBP"/>
</dbReference>
<dbReference type="Gene3D" id="3.40.50.1980">
    <property type="entry name" value="Nitrogenase molybdenum iron protein domain"/>
    <property type="match status" value="2"/>
</dbReference>
<feature type="domain" description="Fe/B12 periplasmic-binding" evidence="2">
    <location>
        <begin position="20"/>
        <end position="264"/>
    </location>
</feature>
<organism evidence="3 5">
    <name type="scientific">Formosa algae</name>
    <dbReference type="NCBI Taxonomy" id="225843"/>
    <lineage>
        <taxon>Bacteria</taxon>
        <taxon>Pseudomonadati</taxon>
        <taxon>Bacteroidota</taxon>
        <taxon>Flavobacteriia</taxon>
        <taxon>Flavobacteriales</taxon>
        <taxon>Flavobacteriaceae</taxon>
        <taxon>Formosa</taxon>
    </lineage>
</organism>
<evidence type="ECO:0000313" key="3">
    <source>
        <dbReference type="EMBL" id="MBP1838813.1"/>
    </source>
</evidence>
<keyword evidence="1" id="KW-0732">Signal</keyword>
<name>A0A9X0YJ36_9FLAO</name>